<name>A0A5C5Z576_9BACT</name>
<keyword evidence="2" id="KW-1185">Reference proteome</keyword>
<dbReference type="EMBL" id="SJPJ01000001">
    <property type="protein sequence ID" value="TWT82468.1"/>
    <property type="molecule type" value="Genomic_DNA"/>
</dbReference>
<protein>
    <submittedName>
        <fullName evidence="1">Uncharacterized protein</fullName>
    </submittedName>
</protein>
<dbReference type="Proteomes" id="UP000315010">
    <property type="component" value="Unassembled WGS sequence"/>
</dbReference>
<dbReference type="AlphaFoldDB" id="A0A5C5Z576"/>
<evidence type="ECO:0000313" key="1">
    <source>
        <dbReference type="EMBL" id="TWT82468.1"/>
    </source>
</evidence>
<proteinExistence type="predicted"/>
<comment type="caution">
    <text evidence="1">The sequence shown here is derived from an EMBL/GenBank/DDBJ whole genome shotgun (WGS) entry which is preliminary data.</text>
</comment>
<gene>
    <name evidence="1" type="ORF">CA13_39310</name>
</gene>
<accession>A0A5C5Z576</accession>
<sequence length="160" mass="16532">MSAVASSYSYGIASSKTSVLGGGNATRVPIEYSPNGPAGRSLVCPSLKPKNRRLLAKLPSTIKSALLSDCNINRSRPSSYAANSRSSILASRISVCKRSAISAPDMPGAMLMLSFFGSENGPSKRTNASTLTGLPKNCGSVRGRVSAMIAASSGLRTCSK</sequence>
<reference evidence="1 2" key="1">
    <citation type="submission" date="2019-02" db="EMBL/GenBank/DDBJ databases">
        <title>Deep-cultivation of Planctomycetes and their phenomic and genomic characterization uncovers novel biology.</title>
        <authorList>
            <person name="Wiegand S."/>
            <person name="Jogler M."/>
            <person name="Boedeker C."/>
            <person name="Pinto D."/>
            <person name="Vollmers J."/>
            <person name="Rivas-Marin E."/>
            <person name="Kohn T."/>
            <person name="Peeters S.H."/>
            <person name="Heuer A."/>
            <person name="Rast P."/>
            <person name="Oberbeckmann S."/>
            <person name="Bunk B."/>
            <person name="Jeske O."/>
            <person name="Meyerdierks A."/>
            <person name="Storesund J.E."/>
            <person name="Kallscheuer N."/>
            <person name="Luecker S."/>
            <person name="Lage O.M."/>
            <person name="Pohl T."/>
            <person name="Merkel B.J."/>
            <person name="Hornburger P."/>
            <person name="Mueller R.-W."/>
            <person name="Bruemmer F."/>
            <person name="Labrenz M."/>
            <person name="Spormann A.M."/>
            <person name="Op Den Camp H."/>
            <person name="Overmann J."/>
            <person name="Amann R."/>
            <person name="Jetten M.S.M."/>
            <person name="Mascher T."/>
            <person name="Medema M.H."/>
            <person name="Devos D.P."/>
            <person name="Kaster A.-K."/>
            <person name="Ovreas L."/>
            <person name="Rohde M."/>
            <person name="Galperin M.Y."/>
            <person name="Jogler C."/>
        </authorList>
    </citation>
    <scope>NUCLEOTIDE SEQUENCE [LARGE SCALE GENOMIC DNA]</scope>
    <source>
        <strain evidence="1 2">CA13</strain>
    </source>
</reference>
<evidence type="ECO:0000313" key="2">
    <source>
        <dbReference type="Proteomes" id="UP000315010"/>
    </source>
</evidence>
<organism evidence="1 2">
    <name type="scientific">Novipirellula herctigrandis</name>
    <dbReference type="NCBI Taxonomy" id="2527986"/>
    <lineage>
        <taxon>Bacteria</taxon>
        <taxon>Pseudomonadati</taxon>
        <taxon>Planctomycetota</taxon>
        <taxon>Planctomycetia</taxon>
        <taxon>Pirellulales</taxon>
        <taxon>Pirellulaceae</taxon>
        <taxon>Novipirellula</taxon>
    </lineage>
</organism>